<dbReference type="RefSeq" id="WP_344777632.1">
    <property type="nucleotide sequence ID" value="NZ_BAABAH010000014.1"/>
</dbReference>
<comment type="subcellular location">
    <subcellularLocation>
        <location evidence="1">Cell membrane</location>
        <topology evidence="1">Multi-pass membrane protein</topology>
    </subcellularLocation>
</comment>
<feature type="transmembrane region" description="Helical" evidence="6">
    <location>
        <begin position="321"/>
        <end position="352"/>
    </location>
</feature>
<feature type="transmembrane region" description="Helical" evidence="6">
    <location>
        <begin position="31"/>
        <end position="48"/>
    </location>
</feature>
<dbReference type="Pfam" id="PF13567">
    <property type="entry name" value="DUF4131"/>
    <property type="match status" value="1"/>
</dbReference>
<evidence type="ECO:0000256" key="2">
    <source>
        <dbReference type="ARBA" id="ARBA00022475"/>
    </source>
</evidence>
<keyword evidence="3 6" id="KW-0812">Transmembrane</keyword>
<dbReference type="Gene3D" id="3.60.15.10">
    <property type="entry name" value="Ribonuclease Z/Hydroxyacylglutathione hydrolase-like"/>
    <property type="match status" value="1"/>
</dbReference>
<dbReference type="PANTHER" id="PTHR30619:SF1">
    <property type="entry name" value="RECOMBINATION PROTEIN 2"/>
    <property type="match status" value="1"/>
</dbReference>
<evidence type="ECO:0000313" key="8">
    <source>
        <dbReference type="EMBL" id="GAA3829690.1"/>
    </source>
</evidence>
<evidence type="ECO:0000256" key="5">
    <source>
        <dbReference type="ARBA" id="ARBA00023136"/>
    </source>
</evidence>
<accession>A0ABP7IZ30</accession>
<sequence>MTHDWRMPALGAAAWLAGLVGYLPAPWPDRLVPLLGAGVVVAAAGAWRAGTEQHRARLRLATGLLLVAAAVLAGVVLRHTAVAASPLEAWAQQRAVAELDATVVSDPRTISGQWGDQVVVRLQVHAASARATTYDVGGSVVVLGDPAWRRVALGERVAVEGRLGPADDPDTVALVTGARPPVLIRGPDVWWRAADAVRASIRASVAHRPDAQRGLVPALVDGDDAALPAEVEQDFRTTGLTHLTAVSGTNLTLVVGFLLTIARLAGVRRRWLHLVGLLGIVGFVLLARTEPSVLRAAVMGVVALFAFGADGRRRGLRALGVAVVVLMLVQPALAVSPGFALSALATAGIVVLGPGLQRALGHWLPAPLAEAVAVPLAAQLACTPVIAGLSGQVSLVAVVANLLVAPLVGPATVLGLVAGLVGLVWPWAASLVGTGAAWCVAWLVVVAERGAGLPGAAIGWGSGVVALAVLVVVCVALGLLLPWLLGHPLVGASAALLLVVVVLGVPGRVPFWPGHWPPDGWVLVACDVGQGDALALAVGSGSAIVVDAGPDPAPVDRCLDRLGVRQVPLVVLTHFHADHVDGLAGVLRGRRVGAIETSPVLDPPEGVSLVRDVADDAGVPVAMAPYGQSMTYGDVRFQVLWPDVAGPVPGAGDGSSANNASVVLLVESHGIRLLLGGDVEPPGQEQIAAMLPGLHVDVLKVPHHGSRYQDRDWLTSLDARVAVVSVGVDNDYGHPDESLLDLLAAQHTDVGRTDQDGSVAVVVGPDGGPELVRAH</sequence>
<feature type="transmembrane region" description="Helical" evidence="6">
    <location>
        <begin position="396"/>
        <end position="418"/>
    </location>
</feature>
<feature type="transmembrane region" description="Helical" evidence="6">
    <location>
        <begin position="240"/>
        <end position="259"/>
    </location>
</feature>
<evidence type="ECO:0000256" key="4">
    <source>
        <dbReference type="ARBA" id="ARBA00022989"/>
    </source>
</evidence>
<evidence type="ECO:0000256" key="1">
    <source>
        <dbReference type="ARBA" id="ARBA00004651"/>
    </source>
</evidence>
<feature type="transmembrane region" description="Helical" evidence="6">
    <location>
        <begin position="7"/>
        <end position="25"/>
    </location>
</feature>
<dbReference type="PANTHER" id="PTHR30619">
    <property type="entry name" value="DNA INTERNALIZATION/COMPETENCE PROTEIN COMEC/REC2"/>
    <property type="match status" value="1"/>
</dbReference>
<proteinExistence type="predicted"/>
<organism evidence="8 9">
    <name type="scientific">Nocardioides panacisoli</name>
    <dbReference type="NCBI Taxonomy" id="627624"/>
    <lineage>
        <taxon>Bacteria</taxon>
        <taxon>Bacillati</taxon>
        <taxon>Actinomycetota</taxon>
        <taxon>Actinomycetes</taxon>
        <taxon>Propionibacteriales</taxon>
        <taxon>Nocardioidaceae</taxon>
        <taxon>Nocardioides</taxon>
    </lineage>
</organism>
<keyword evidence="2" id="KW-1003">Cell membrane</keyword>
<dbReference type="InterPro" id="IPR004477">
    <property type="entry name" value="ComEC_N"/>
</dbReference>
<protein>
    <submittedName>
        <fullName evidence="8">ComEC/Rec2 family competence protein</fullName>
    </submittedName>
</protein>
<dbReference type="NCBIfam" id="TIGR00360">
    <property type="entry name" value="ComEC_N-term"/>
    <property type="match status" value="1"/>
</dbReference>
<reference evidence="9" key="1">
    <citation type="journal article" date="2019" name="Int. J. Syst. Evol. Microbiol.">
        <title>The Global Catalogue of Microorganisms (GCM) 10K type strain sequencing project: providing services to taxonomists for standard genome sequencing and annotation.</title>
        <authorList>
            <consortium name="The Broad Institute Genomics Platform"/>
            <consortium name="The Broad Institute Genome Sequencing Center for Infectious Disease"/>
            <person name="Wu L."/>
            <person name="Ma J."/>
        </authorList>
    </citation>
    <scope>NUCLEOTIDE SEQUENCE [LARGE SCALE GENOMIC DNA]</scope>
    <source>
        <strain evidence="9">JCM 16953</strain>
    </source>
</reference>
<evidence type="ECO:0000259" key="7">
    <source>
        <dbReference type="SMART" id="SM00849"/>
    </source>
</evidence>
<keyword evidence="9" id="KW-1185">Reference proteome</keyword>
<dbReference type="InterPro" id="IPR025405">
    <property type="entry name" value="DUF4131"/>
</dbReference>
<dbReference type="InterPro" id="IPR035681">
    <property type="entry name" value="ComA-like_MBL"/>
</dbReference>
<dbReference type="Pfam" id="PF03772">
    <property type="entry name" value="Competence"/>
    <property type="match status" value="1"/>
</dbReference>
<evidence type="ECO:0000256" key="6">
    <source>
        <dbReference type="SAM" id="Phobius"/>
    </source>
</evidence>
<dbReference type="SMART" id="SM00849">
    <property type="entry name" value="Lactamase_B"/>
    <property type="match status" value="1"/>
</dbReference>
<keyword evidence="4 6" id="KW-1133">Transmembrane helix</keyword>
<evidence type="ECO:0000256" key="3">
    <source>
        <dbReference type="ARBA" id="ARBA00022692"/>
    </source>
</evidence>
<gene>
    <name evidence="8" type="ORF">GCM10022242_33920</name>
</gene>
<feature type="transmembrane region" description="Helical" evidence="6">
    <location>
        <begin position="457"/>
        <end position="479"/>
    </location>
</feature>
<dbReference type="InterPro" id="IPR001279">
    <property type="entry name" value="Metallo-B-lactamas"/>
</dbReference>
<feature type="transmembrane region" description="Helical" evidence="6">
    <location>
        <begin position="293"/>
        <end position="309"/>
    </location>
</feature>
<dbReference type="EMBL" id="BAABAH010000014">
    <property type="protein sequence ID" value="GAA3829690.1"/>
    <property type="molecule type" value="Genomic_DNA"/>
</dbReference>
<dbReference type="InterPro" id="IPR052159">
    <property type="entry name" value="Competence_DNA_uptake"/>
</dbReference>
<name>A0ABP7IZ30_9ACTN</name>
<feature type="transmembrane region" description="Helical" evidence="6">
    <location>
        <begin position="271"/>
        <end position="287"/>
    </location>
</feature>
<dbReference type="CDD" id="cd07731">
    <property type="entry name" value="ComA-like_MBL-fold"/>
    <property type="match status" value="1"/>
</dbReference>
<dbReference type="InterPro" id="IPR036866">
    <property type="entry name" value="RibonucZ/Hydroxyglut_hydro"/>
</dbReference>
<feature type="transmembrane region" description="Helical" evidence="6">
    <location>
        <begin position="372"/>
        <end position="389"/>
    </location>
</feature>
<feature type="domain" description="Metallo-beta-lactamase" evidence="7">
    <location>
        <begin position="532"/>
        <end position="728"/>
    </location>
</feature>
<feature type="transmembrane region" description="Helical" evidence="6">
    <location>
        <begin position="60"/>
        <end position="77"/>
    </location>
</feature>
<keyword evidence="5 6" id="KW-0472">Membrane</keyword>
<dbReference type="Proteomes" id="UP001501821">
    <property type="component" value="Unassembled WGS sequence"/>
</dbReference>
<feature type="transmembrane region" description="Helical" evidence="6">
    <location>
        <begin position="424"/>
        <end position="445"/>
    </location>
</feature>
<dbReference type="SUPFAM" id="SSF56281">
    <property type="entry name" value="Metallo-hydrolase/oxidoreductase"/>
    <property type="match status" value="1"/>
</dbReference>
<evidence type="ECO:0000313" key="9">
    <source>
        <dbReference type="Proteomes" id="UP001501821"/>
    </source>
</evidence>
<dbReference type="Pfam" id="PF00753">
    <property type="entry name" value="Lactamase_B"/>
    <property type="match status" value="1"/>
</dbReference>
<comment type="caution">
    <text evidence="8">The sequence shown here is derived from an EMBL/GenBank/DDBJ whole genome shotgun (WGS) entry which is preliminary data.</text>
</comment>
<feature type="transmembrane region" description="Helical" evidence="6">
    <location>
        <begin position="485"/>
        <end position="505"/>
    </location>
</feature>